<evidence type="ECO:0000256" key="3">
    <source>
        <dbReference type="ARBA" id="ARBA00022679"/>
    </source>
</evidence>
<dbReference type="EC" id="2.7.13.3" evidence="2"/>
<dbReference type="Pfam" id="PF02518">
    <property type="entry name" value="HATPase_c"/>
    <property type="match status" value="2"/>
</dbReference>
<dbReference type="InterPro" id="IPR050736">
    <property type="entry name" value="Sensor_HK_Regulatory"/>
</dbReference>
<keyword evidence="10" id="KW-1185">Reference proteome</keyword>
<dbReference type="OrthoDB" id="1043958at2"/>
<sequence length="1430" mass="164718">MISCVGTAPIKEVRLIDSLNQVAYTYRYKNLDSSYHAASRAYNEAGLYKSGKAEACNNLGFCAFMHMDFEGAVKYHQEVYDLTKNELELFVADIGLMKIYQRTASNKEFYDFRNSALRRMKRIDEDNNLFVDKHERLRLNYARSEFYIVSAVYYYYLQQRPEAVANINKVLENEALSADTNQLLYYHYIKGSAALCDGETTDEQRLCEFDELYTTWHLASRKGYPYFEGNGVQGLANLMVSSDGYEFFLNRRPHALKQLGVPVDSLLPMRLGQLALQKFRKYNDLYQIAGAYVSIGKYLNAHGKYEEALDTLRTALECVNEHHRRYYNCSDSIDWLKAYDRKDTICAEKAWIEHKLKTVPEWISRVREQLSVSYAGLGMKEKSDYNRNIYLDILEDTRQDKELESRYLALEKEATQLNALLFLVITGLMMVVLFFWIFNKRSKVKNRLHLHRLQEMLDICQQIMSSIPSDAEMEEEVVDAIQTAVAPKMEELFGMKNVRIVNRQLVLPQRMRKDELAMMKIVNPYIQWALDNGMTSISLGDERRRLEKQRYVHERHIAENKRQNLIKKSCMSIVNGIYPYIDRIINEVHKLNEKGFINDESIKEGKYQYIDELVTTINEYNDILALWIKMKQGVLSLNIETFELNDLFDLLRKGNRAFEMKQQHLEIIPTDAWVKADKALTLFMINTLAENARKYTGWGGVVKVYARSFEDYVEISVEDNGYGLSVEDVSRIVGEKVYDSKDIGMDSAIDQEELRKNKGSGFGLMNCRGIIEKYRKTSDLFKICLFDVESVLGKGSRFYFRLPKGVRNVLTVLCLVLSLGLSSCGKTVENTTGVMASDSVVSAERNEYETLLDIASDFANNAYYSNIEGNYEQALLFADSAIYYLNAHYEKYALSPHRFMTLTGDGPSAELDWWNEMFNSDFHVILDIRNEAAVAFLALKQWNDYSYNNAAYTTLYKLLGEDQSLEEYCRLLERSTNNKLVGILLGIILLFVLLLGYYILYIRKRLVNRWNLEQVLEINKQVSGASLPPVSDTDEACQREEDILKYIPQQIVNSAFDAVNELLSIDRLGIAVYNEDMCRLEYASNPPEEQLEAEPYRKGFVQCCFEKQAYLAENGRQALPLVVEAGSASFCVGVLYLERREGTEQESDRLLLELTARYVAAVIFNSVVRLATKYRDIEAAQDEVRRASRGDSLLHVQNMVLDNCLSTIKHETAYYPNKIKQLIGKLRSGQFAAVEEQETVAAIGELIEYYKGIFTILSSCASRQLEEVTFRRTIVPVSELMNAAEKYFRKRNKDNRQRVLLRTEGLDESVIGDLNQLNFLLENLIDEALSVSAEGEISLSAAVDGAYIRFLFTDTRREKTREELNQLFYPNLARMITSEKGELHGTEYLVCKQIIREHDEFAGCRGCRINAEPDENGGYTVYFTIPRKRK</sequence>
<dbReference type="Gene3D" id="3.30.565.10">
    <property type="entry name" value="Histidine kinase-like ATPase, C-terminal domain"/>
    <property type="match status" value="2"/>
</dbReference>
<dbReference type="SUPFAM" id="SSF55874">
    <property type="entry name" value="ATPase domain of HSP90 chaperone/DNA topoisomerase II/histidine kinase"/>
    <property type="match status" value="2"/>
</dbReference>
<dbReference type="PROSITE" id="PS50005">
    <property type="entry name" value="TPR"/>
    <property type="match status" value="1"/>
</dbReference>
<reference key="1">
    <citation type="submission" date="2010-11" db="EMBL/GenBank/DDBJ databases">
        <title>The complete genome of Bacteroides helcogenes P 36-108.</title>
        <authorList>
            <consortium name="US DOE Joint Genome Institute (JGI-PGF)"/>
            <person name="Lucas S."/>
            <person name="Copeland A."/>
            <person name="Lapidus A."/>
            <person name="Bruce D."/>
            <person name="Goodwin L."/>
            <person name="Pitluck S."/>
            <person name="Kyrpides N."/>
            <person name="Mavromatis K."/>
            <person name="Ivanova N."/>
            <person name="Zeytun A."/>
            <person name="Brettin T."/>
            <person name="Detter J.C."/>
            <person name="Tapia R."/>
            <person name="Han C."/>
            <person name="Land M."/>
            <person name="Hauser L."/>
            <person name="Markowitz V."/>
            <person name="Cheng J.-F."/>
            <person name="Hugenholtz P."/>
            <person name="Woyke T."/>
            <person name="Wu D."/>
            <person name="Gronow S."/>
            <person name="Wellnitz S."/>
            <person name="Brambilla E."/>
            <person name="Klenk H.-P."/>
            <person name="Eisen J.A."/>
        </authorList>
    </citation>
    <scope>NUCLEOTIDE SEQUENCE</scope>
    <source>
        <strain>P 36-108</strain>
    </source>
</reference>
<keyword evidence="7" id="KW-0812">Transmembrane</keyword>
<evidence type="ECO:0000256" key="1">
    <source>
        <dbReference type="ARBA" id="ARBA00000085"/>
    </source>
</evidence>
<evidence type="ECO:0000313" key="9">
    <source>
        <dbReference type="EMBL" id="ADV44404.1"/>
    </source>
</evidence>
<dbReference type="PATRIC" id="fig|693979.3.peg.2554"/>
<dbReference type="InterPro" id="IPR033405">
    <property type="entry name" value="DUF5112"/>
</dbReference>
<dbReference type="KEGG" id="bhl:Bache_2438"/>
<evidence type="ECO:0000256" key="2">
    <source>
        <dbReference type="ARBA" id="ARBA00012438"/>
    </source>
</evidence>
<dbReference type="GO" id="GO:0004673">
    <property type="term" value="F:protein histidine kinase activity"/>
    <property type="evidence" value="ECO:0007669"/>
    <property type="project" value="UniProtKB-EC"/>
</dbReference>
<dbReference type="PROSITE" id="PS50109">
    <property type="entry name" value="HIS_KIN"/>
    <property type="match status" value="1"/>
</dbReference>
<dbReference type="RefSeq" id="WP_013547994.1">
    <property type="nucleotide sequence ID" value="NC_014933.1"/>
</dbReference>
<feature type="transmembrane region" description="Helical" evidence="7">
    <location>
        <begin position="980"/>
        <end position="1000"/>
    </location>
</feature>
<proteinExistence type="predicted"/>
<feature type="transmembrane region" description="Helical" evidence="7">
    <location>
        <begin position="419"/>
        <end position="438"/>
    </location>
</feature>
<dbReference type="GO" id="GO:0000160">
    <property type="term" value="P:phosphorelay signal transduction system"/>
    <property type="evidence" value="ECO:0007669"/>
    <property type="project" value="UniProtKB-KW"/>
</dbReference>
<dbReference type="SUPFAM" id="SSF48452">
    <property type="entry name" value="TPR-like"/>
    <property type="match status" value="1"/>
</dbReference>
<reference evidence="9 10" key="2">
    <citation type="journal article" date="2011" name="Stand. Genomic Sci.">
        <title>Complete genome sequence of Bacteroides helcogenes type strain (P 36-108).</title>
        <authorList>
            <person name="Pati A."/>
            <person name="Gronow S."/>
            <person name="Zeytun A."/>
            <person name="Lapidus A."/>
            <person name="Nolan M."/>
            <person name="Hammon N."/>
            <person name="Deshpande S."/>
            <person name="Cheng J.F."/>
            <person name="Tapia R."/>
            <person name="Han C."/>
            <person name="Goodwin L."/>
            <person name="Pitluck S."/>
            <person name="Liolios K."/>
            <person name="Pagani I."/>
            <person name="Ivanova N."/>
            <person name="Mavromatis K."/>
            <person name="Chen A."/>
            <person name="Palaniappan K."/>
            <person name="Land M."/>
            <person name="Hauser L."/>
            <person name="Chang Y.J."/>
            <person name="Jeffries C.D."/>
            <person name="Detter J.C."/>
            <person name="Brambilla E."/>
            <person name="Rohde M."/>
            <person name="Goker M."/>
            <person name="Woyke T."/>
            <person name="Bristow J."/>
            <person name="Eisen J.A."/>
            <person name="Markowitz V."/>
            <person name="Hugenholtz P."/>
            <person name="Kyrpides N.C."/>
            <person name="Klenk H.P."/>
            <person name="Lucas S."/>
        </authorList>
    </citation>
    <scope>NUCLEOTIDE SEQUENCE [LARGE SCALE GENOMIC DNA]</scope>
    <source>
        <strain evidence="10">ATCC 35417 / DSM 20613 / JCM 6297 / CCUG 15421 / P 36-108</strain>
    </source>
</reference>
<dbReference type="PANTHER" id="PTHR43711">
    <property type="entry name" value="TWO-COMPONENT HISTIDINE KINASE"/>
    <property type="match status" value="1"/>
</dbReference>
<gene>
    <name evidence="9" type="ordered locus">Bache_2438</name>
</gene>
<dbReference type="InterPro" id="IPR019734">
    <property type="entry name" value="TPR_rpt"/>
</dbReference>
<accession>E6SUQ9</accession>
<dbReference type="SMART" id="SM00028">
    <property type="entry name" value="TPR"/>
    <property type="match status" value="3"/>
</dbReference>
<organism evidence="9 10">
    <name type="scientific">Bacteroides helcogenes (strain ATCC 35417 / DSM 20613 / JCM 6297 / CCUG 15421 / P 36-108)</name>
    <dbReference type="NCBI Taxonomy" id="693979"/>
    <lineage>
        <taxon>Bacteria</taxon>
        <taxon>Pseudomonadati</taxon>
        <taxon>Bacteroidota</taxon>
        <taxon>Bacteroidia</taxon>
        <taxon>Bacteroidales</taxon>
        <taxon>Bacteroidaceae</taxon>
        <taxon>Bacteroides</taxon>
    </lineage>
</organism>
<dbReference type="eggNOG" id="COG0457">
    <property type="taxonomic scope" value="Bacteria"/>
</dbReference>
<evidence type="ECO:0000256" key="6">
    <source>
        <dbReference type="PROSITE-ProRule" id="PRU00339"/>
    </source>
</evidence>
<evidence type="ECO:0000313" key="10">
    <source>
        <dbReference type="Proteomes" id="UP000008630"/>
    </source>
</evidence>
<dbReference type="Pfam" id="PF17140">
    <property type="entry name" value="DUF5113"/>
    <property type="match status" value="2"/>
</dbReference>
<keyword evidence="6" id="KW-0802">TPR repeat</keyword>
<feature type="repeat" description="TPR" evidence="6">
    <location>
        <begin position="289"/>
        <end position="322"/>
    </location>
</feature>
<evidence type="ECO:0000256" key="7">
    <source>
        <dbReference type="SAM" id="Phobius"/>
    </source>
</evidence>
<keyword evidence="4 9" id="KW-0418">Kinase</keyword>
<evidence type="ECO:0000256" key="4">
    <source>
        <dbReference type="ARBA" id="ARBA00022777"/>
    </source>
</evidence>
<dbReference type="eggNOG" id="COG2205">
    <property type="taxonomic scope" value="Bacteria"/>
</dbReference>
<dbReference type="InterPro" id="IPR036890">
    <property type="entry name" value="HATPase_C_sf"/>
</dbReference>
<evidence type="ECO:0000256" key="5">
    <source>
        <dbReference type="ARBA" id="ARBA00023012"/>
    </source>
</evidence>
<dbReference type="Proteomes" id="UP000008630">
    <property type="component" value="Chromosome"/>
</dbReference>
<feature type="domain" description="Histidine kinase" evidence="8">
    <location>
        <begin position="684"/>
        <end position="806"/>
    </location>
</feature>
<dbReference type="InterPro" id="IPR033406">
    <property type="entry name" value="DUF5113"/>
</dbReference>
<comment type="catalytic activity">
    <reaction evidence="1">
        <text>ATP + protein L-histidine = ADP + protein N-phospho-L-histidine.</text>
        <dbReference type="EC" id="2.7.13.3"/>
    </reaction>
</comment>
<dbReference type="SMART" id="SM00387">
    <property type="entry name" value="HATPase_c"/>
    <property type="match status" value="1"/>
</dbReference>
<dbReference type="InterPro" id="IPR011990">
    <property type="entry name" value="TPR-like_helical_dom_sf"/>
</dbReference>
<dbReference type="InterPro" id="IPR005467">
    <property type="entry name" value="His_kinase_dom"/>
</dbReference>
<keyword evidence="7" id="KW-1133">Transmembrane helix</keyword>
<dbReference type="InterPro" id="IPR003594">
    <property type="entry name" value="HATPase_dom"/>
</dbReference>
<keyword evidence="5" id="KW-0902">Two-component regulatory system</keyword>
<dbReference type="Pfam" id="PF17139">
    <property type="entry name" value="DUF5112"/>
    <property type="match status" value="1"/>
</dbReference>
<keyword evidence="3" id="KW-0808">Transferase</keyword>
<dbReference type="STRING" id="693979.Bache_2438"/>
<dbReference type="PANTHER" id="PTHR43711:SF31">
    <property type="entry name" value="HISTIDINE KINASE"/>
    <property type="match status" value="1"/>
</dbReference>
<evidence type="ECO:0000259" key="8">
    <source>
        <dbReference type="PROSITE" id="PS50109"/>
    </source>
</evidence>
<keyword evidence="7" id="KW-0472">Membrane</keyword>
<dbReference type="HOGENOM" id="CLU_007691_0_0_10"/>
<dbReference type="EMBL" id="CP002352">
    <property type="protein sequence ID" value="ADV44404.1"/>
    <property type="molecule type" value="Genomic_DNA"/>
</dbReference>
<dbReference type="Gene3D" id="1.25.40.10">
    <property type="entry name" value="Tetratricopeptide repeat domain"/>
    <property type="match status" value="1"/>
</dbReference>
<name>E6SUQ9_BACT6</name>
<protein>
    <recommendedName>
        <fullName evidence="2">histidine kinase</fullName>
        <ecNumber evidence="2">2.7.13.3</ecNumber>
    </recommendedName>
</protein>